<evidence type="ECO:0000313" key="2">
    <source>
        <dbReference type="EMBL" id="KAG8095191.1"/>
    </source>
</evidence>
<gene>
    <name evidence="2" type="ORF">GUJ93_ZPchr0012g20372</name>
    <name evidence="1" type="ORF">GUJ93_ZPchr0012g20418</name>
</gene>
<organism evidence="2 3">
    <name type="scientific">Zizania palustris</name>
    <name type="common">Northern wild rice</name>
    <dbReference type="NCBI Taxonomy" id="103762"/>
    <lineage>
        <taxon>Eukaryota</taxon>
        <taxon>Viridiplantae</taxon>
        <taxon>Streptophyta</taxon>
        <taxon>Embryophyta</taxon>
        <taxon>Tracheophyta</taxon>
        <taxon>Spermatophyta</taxon>
        <taxon>Magnoliopsida</taxon>
        <taxon>Liliopsida</taxon>
        <taxon>Poales</taxon>
        <taxon>Poaceae</taxon>
        <taxon>BOP clade</taxon>
        <taxon>Oryzoideae</taxon>
        <taxon>Oryzeae</taxon>
        <taxon>Zizaniinae</taxon>
        <taxon>Zizania</taxon>
    </lineage>
</organism>
<dbReference type="Proteomes" id="UP000729402">
    <property type="component" value="Unassembled WGS sequence"/>
</dbReference>
<reference evidence="2" key="2">
    <citation type="submission" date="2021-02" db="EMBL/GenBank/DDBJ databases">
        <authorList>
            <person name="Kimball J.A."/>
            <person name="Haas M.W."/>
            <person name="Macchietto M."/>
            <person name="Kono T."/>
            <person name="Duquette J."/>
            <person name="Shao M."/>
        </authorList>
    </citation>
    <scope>NUCLEOTIDE SEQUENCE</scope>
    <source>
        <tissue evidence="2">Fresh leaf tissue</tissue>
    </source>
</reference>
<name>A0A8J5WRG3_ZIZPA</name>
<comment type="caution">
    <text evidence="2">The sequence shown here is derived from an EMBL/GenBank/DDBJ whole genome shotgun (WGS) entry which is preliminary data.</text>
</comment>
<reference evidence="2" key="1">
    <citation type="journal article" date="2021" name="bioRxiv">
        <title>Whole Genome Assembly and Annotation of Northern Wild Rice, Zizania palustris L., Supports a Whole Genome Duplication in the Zizania Genus.</title>
        <authorList>
            <person name="Haas M."/>
            <person name="Kono T."/>
            <person name="Macchietto M."/>
            <person name="Millas R."/>
            <person name="McGilp L."/>
            <person name="Shao M."/>
            <person name="Duquette J."/>
            <person name="Hirsch C.N."/>
            <person name="Kimball J."/>
        </authorList>
    </citation>
    <scope>NUCLEOTIDE SEQUENCE</scope>
    <source>
        <tissue evidence="2">Fresh leaf tissue</tissue>
    </source>
</reference>
<evidence type="ECO:0000313" key="3">
    <source>
        <dbReference type="Proteomes" id="UP000729402"/>
    </source>
</evidence>
<dbReference type="EMBL" id="JAAALK010000080">
    <property type="protein sequence ID" value="KAG8095191.1"/>
    <property type="molecule type" value="Genomic_DNA"/>
</dbReference>
<dbReference type="EMBL" id="JAAALK010000080">
    <property type="protein sequence ID" value="KAG8095190.1"/>
    <property type="molecule type" value="Genomic_DNA"/>
</dbReference>
<sequence length="89" mass="9479">MQVSAGMLVVPAHGAASSIASLMGWQRIGVHPPVVMMGGVRCMRLIGVGVVASPNDLHTWGRPLSAASEALRTLFNVAYDNLFVIYDEN</sequence>
<proteinExistence type="predicted"/>
<protein>
    <submittedName>
        <fullName evidence="2">Uncharacterized protein</fullName>
    </submittedName>
</protein>
<accession>A0A8J5WRG3</accession>
<evidence type="ECO:0000313" key="1">
    <source>
        <dbReference type="EMBL" id="KAG8095190.1"/>
    </source>
</evidence>
<keyword evidence="3" id="KW-1185">Reference proteome</keyword>
<dbReference type="AlphaFoldDB" id="A0A8J5WRG3"/>